<evidence type="ECO:0000256" key="1">
    <source>
        <dbReference type="SAM" id="Coils"/>
    </source>
</evidence>
<evidence type="ECO:0000313" key="4">
    <source>
        <dbReference type="Proteomes" id="UP000054495"/>
    </source>
</evidence>
<sequence>MGFSEITDQILDEKCTMLYSVIKRIMGLISRGAQLEAASEAAMRQAESASKAAKTLMNAGGEGEVAELNRKIEELGKELKKTQVDRDTLRKQAESLQEEYNRVSDLLVQYESGDHNKKDD</sequence>
<keyword evidence="4" id="KW-1185">Reference proteome</keyword>
<dbReference type="Pfam" id="PF18035">
    <property type="entry name" value="Bap31_Bap29_C"/>
    <property type="match status" value="1"/>
</dbReference>
<dbReference type="Proteomes" id="UP000054495">
    <property type="component" value="Unassembled WGS sequence"/>
</dbReference>
<name>A0A0D6L698_9BILA</name>
<organism evidence="3 4">
    <name type="scientific">Ancylostoma ceylanicum</name>
    <dbReference type="NCBI Taxonomy" id="53326"/>
    <lineage>
        <taxon>Eukaryota</taxon>
        <taxon>Metazoa</taxon>
        <taxon>Ecdysozoa</taxon>
        <taxon>Nematoda</taxon>
        <taxon>Chromadorea</taxon>
        <taxon>Rhabditida</taxon>
        <taxon>Rhabditina</taxon>
        <taxon>Rhabditomorpha</taxon>
        <taxon>Strongyloidea</taxon>
        <taxon>Ancylostomatidae</taxon>
        <taxon>Ancylostomatinae</taxon>
        <taxon>Ancylostoma</taxon>
    </lineage>
</organism>
<accession>A0A0D6L698</accession>
<reference evidence="3 4" key="1">
    <citation type="submission" date="2013-05" db="EMBL/GenBank/DDBJ databases">
        <title>Draft genome of the parasitic nematode Anyclostoma ceylanicum.</title>
        <authorList>
            <person name="Mitreva M."/>
        </authorList>
    </citation>
    <scope>NUCLEOTIDE SEQUENCE [LARGE SCALE GENOMIC DNA]</scope>
</reference>
<evidence type="ECO:0000313" key="3">
    <source>
        <dbReference type="EMBL" id="EPB66318.1"/>
    </source>
</evidence>
<proteinExistence type="predicted"/>
<dbReference type="EMBL" id="KE126247">
    <property type="protein sequence ID" value="EPB66318.1"/>
    <property type="molecule type" value="Genomic_DNA"/>
</dbReference>
<gene>
    <name evidence="3" type="ORF">ANCCEY_14592</name>
</gene>
<feature type="coiled-coil region" evidence="1">
    <location>
        <begin position="58"/>
        <end position="106"/>
    </location>
</feature>
<evidence type="ECO:0000259" key="2">
    <source>
        <dbReference type="Pfam" id="PF18035"/>
    </source>
</evidence>
<protein>
    <recommendedName>
        <fullName evidence="2">Bap31/Bap29 cytoplasmic coiled-coil domain-containing protein</fullName>
    </recommendedName>
</protein>
<dbReference type="Gene3D" id="1.20.5.110">
    <property type="match status" value="1"/>
</dbReference>
<dbReference type="InterPro" id="IPR041672">
    <property type="entry name" value="Bap31/Bap29_C"/>
</dbReference>
<keyword evidence="1" id="KW-0175">Coiled coil</keyword>
<dbReference type="AlphaFoldDB" id="A0A0D6L698"/>
<feature type="domain" description="Bap31/Bap29 cytoplasmic coiled-coil" evidence="2">
    <location>
        <begin position="71"/>
        <end position="120"/>
    </location>
</feature>